<dbReference type="GO" id="GO:0009401">
    <property type="term" value="P:phosphoenolpyruvate-dependent sugar phosphotransferase system"/>
    <property type="evidence" value="ECO:0007669"/>
    <property type="project" value="InterPro"/>
</dbReference>
<dbReference type="EMBL" id="JAWJAX010000011">
    <property type="protein sequence ID" value="MDV2911959.1"/>
    <property type="molecule type" value="Genomic_DNA"/>
</dbReference>
<dbReference type="InterPro" id="IPR036095">
    <property type="entry name" value="PTS_EIIB-like_sf"/>
</dbReference>
<evidence type="ECO:0000313" key="4">
    <source>
        <dbReference type="Proteomes" id="UP001280415"/>
    </source>
</evidence>
<dbReference type="InterPro" id="IPR003501">
    <property type="entry name" value="PTS_EIIB_2/3"/>
</dbReference>
<sequence length="98" mass="10847">MKILAVCQSGLGSSFMVQMNIQQILSDEKVDKEIQVDHADVGSVTADAADYFFVENTLKSALGSLPEDKIILLNSLIDQDEIREKVNEILDKNNIQHG</sequence>
<proteinExistence type="predicted"/>
<protein>
    <submittedName>
        <fullName evidence="3">PTS sugar transporter subunit IIB</fullName>
        <ecNumber evidence="3">2.7.1.-</ecNumber>
    </submittedName>
</protein>
<reference evidence="3" key="2">
    <citation type="submission" date="2023-10" db="EMBL/GenBank/DDBJ databases">
        <authorList>
            <person name="Khurajog B."/>
        </authorList>
    </citation>
    <scope>NUCLEOTIDE SEQUENCE</scope>
    <source>
        <strain evidence="3">BF14</strain>
    </source>
</reference>
<dbReference type="Pfam" id="PF02302">
    <property type="entry name" value="PTS_IIB"/>
    <property type="match status" value="1"/>
</dbReference>
<dbReference type="CDD" id="cd05563">
    <property type="entry name" value="PTS_IIB_ascorbate"/>
    <property type="match status" value="1"/>
</dbReference>
<gene>
    <name evidence="3" type="ORF">R0H03_08795</name>
</gene>
<dbReference type="Proteomes" id="UP001280415">
    <property type="component" value="Unassembled WGS sequence"/>
</dbReference>
<comment type="caution">
    <text evidence="3">The sequence shown here is derived from an EMBL/GenBank/DDBJ whole genome shotgun (WGS) entry which is preliminary data.</text>
</comment>
<dbReference type="GO" id="GO:0008982">
    <property type="term" value="F:protein-N(PI)-phosphohistidine-sugar phosphotransferase activity"/>
    <property type="evidence" value="ECO:0007669"/>
    <property type="project" value="InterPro"/>
</dbReference>
<dbReference type="RefSeq" id="WP_317052434.1">
    <property type="nucleotide sequence ID" value="NZ_CP140878.1"/>
</dbReference>
<reference evidence="3" key="1">
    <citation type="journal article" date="2023" name="PeerJ">
        <title>Selection and evaluation of lactic acid bacteria from chicken feces in Thailand as potential probiotics.</title>
        <authorList>
            <person name="Khurajog B."/>
            <person name="Disastra Y."/>
            <person name="Lawwyne L.D."/>
            <person name="Sirichokchatchawan W."/>
            <person name="Niyomtham W."/>
            <person name="Yindee J."/>
            <person name="Hampson D.J."/>
            <person name="Prapasarakul N."/>
        </authorList>
    </citation>
    <scope>NUCLEOTIDE SEQUENCE</scope>
    <source>
        <strain evidence="3">BF14</strain>
    </source>
</reference>
<dbReference type="AlphaFoldDB" id="A0AAW8YQ93"/>
<dbReference type="Gene3D" id="3.40.50.2300">
    <property type="match status" value="1"/>
</dbReference>
<evidence type="ECO:0000256" key="1">
    <source>
        <dbReference type="ARBA" id="ARBA00022679"/>
    </source>
</evidence>
<keyword evidence="3" id="KW-0813">Transport</keyword>
<dbReference type="PROSITE" id="PS51099">
    <property type="entry name" value="PTS_EIIB_TYPE_2"/>
    <property type="match status" value="1"/>
</dbReference>
<keyword evidence="1 3" id="KW-0808">Transferase</keyword>
<feature type="domain" description="PTS EIIB type-2" evidence="2">
    <location>
        <begin position="1"/>
        <end position="94"/>
    </location>
</feature>
<name>A0AAW8YQ93_PEDAC</name>
<evidence type="ECO:0000313" key="3">
    <source>
        <dbReference type="EMBL" id="MDV2911959.1"/>
    </source>
</evidence>
<dbReference type="SUPFAM" id="SSF52794">
    <property type="entry name" value="PTS system IIB component-like"/>
    <property type="match status" value="1"/>
</dbReference>
<dbReference type="EC" id="2.7.1.-" evidence="3"/>
<accession>A0AAW8YQ93</accession>
<keyword evidence="3" id="KW-0762">Sugar transport</keyword>
<organism evidence="3 4">
    <name type="scientific">Pediococcus acidilactici</name>
    <dbReference type="NCBI Taxonomy" id="1254"/>
    <lineage>
        <taxon>Bacteria</taxon>
        <taxon>Bacillati</taxon>
        <taxon>Bacillota</taxon>
        <taxon>Bacilli</taxon>
        <taxon>Lactobacillales</taxon>
        <taxon>Lactobacillaceae</taxon>
        <taxon>Pediococcus</taxon>
        <taxon>Pediococcus acidilactici group</taxon>
    </lineage>
</organism>
<evidence type="ECO:0000259" key="2">
    <source>
        <dbReference type="PROSITE" id="PS51099"/>
    </source>
</evidence>
<dbReference type="InterPro" id="IPR013011">
    <property type="entry name" value="PTS_EIIB_2"/>
</dbReference>